<evidence type="ECO:0008006" key="3">
    <source>
        <dbReference type="Google" id="ProtNLM"/>
    </source>
</evidence>
<evidence type="ECO:0000313" key="1">
    <source>
        <dbReference type="EMBL" id="GAA0769186.1"/>
    </source>
</evidence>
<proteinExistence type="predicted"/>
<protein>
    <recommendedName>
        <fullName evidence="3">Secreted protein</fullName>
    </recommendedName>
</protein>
<sequence>MNTACASIGAGSSAAVAAAANSSNELQAITTDIRRRQVRTGCALGWELLIRSFRVWAHRQRRAVFGAEFSHALS</sequence>
<reference evidence="1 2" key="1">
    <citation type="journal article" date="2019" name="Int. J. Syst. Evol. Microbiol.">
        <title>The Global Catalogue of Microorganisms (GCM) 10K type strain sequencing project: providing services to taxonomists for standard genome sequencing and annotation.</title>
        <authorList>
            <consortium name="The Broad Institute Genomics Platform"/>
            <consortium name="The Broad Institute Genome Sequencing Center for Infectious Disease"/>
            <person name="Wu L."/>
            <person name="Ma J."/>
        </authorList>
    </citation>
    <scope>NUCLEOTIDE SEQUENCE [LARGE SCALE GENOMIC DNA]</scope>
    <source>
        <strain evidence="1 2">JCM 15503</strain>
    </source>
</reference>
<dbReference type="EMBL" id="BAAAEW010000047">
    <property type="protein sequence ID" value="GAA0769186.1"/>
    <property type="molecule type" value="Genomic_DNA"/>
</dbReference>
<keyword evidence="2" id="KW-1185">Reference proteome</keyword>
<accession>A0ABN1KK29</accession>
<gene>
    <name evidence="1" type="ORF">GCM10009107_59770</name>
</gene>
<dbReference type="Proteomes" id="UP001500279">
    <property type="component" value="Unassembled WGS sequence"/>
</dbReference>
<organism evidence="1 2">
    <name type="scientific">Ideonella azotifigens</name>
    <dbReference type="NCBI Taxonomy" id="513160"/>
    <lineage>
        <taxon>Bacteria</taxon>
        <taxon>Pseudomonadati</taxon>
        <taxon>Pseudomonadota</taxon>
        <taxon>Betaproteobacteria</taxon>
        <taxon>Burkholderiales</taxon>
        <taxon>Sphaerotilaceae</taxon>
        <taxon>Ideonella</taxon>
    </lineage>
</organism>
<evidence type="ECO:0000313" key="2">
    <source>
        <dbReference type="Proteomes" id="UP001500279"/>
    </source>
</evidence>
<comment type="caution">
    <text evidence="1">The sequence shown here is derived from an EMBL/GenBank/DDBJ whole genome shotgun (WGS) entry which is preliminary data.</text>
</comment>
<name>A0ABN1KK29_9BURK</name>